<organism evidence="2 3">
    <name type="scientific">Stephania cephalantha</name>
    <dbReference type="NCBI Taxonomy" id="152367"/>
    <lineage>
        <taxon>Eukaryota</taxon>
        <taxon>Viridiplantae</taxon>
        <taxon>Streptophyta</taxon>
        <taxon>Embryophyta</taxon>
        <taxon>Tracheophyta</taxon>
        <taxon>Spermatophyta</taxon>
        <taxon>Magnoliopsida</taxon>
        <taxon>Ranunculales</taxon>
        <taxon>Menispermaceae</taxon>
        <taxon>Menispermoideae</taxon>
        <taxon>Cissampelideae</taxon>
        <taxon>Stephania</taxon>
    </lineage>
</organism>
<feature type="region of interest" description="Disordered" evidence="1">
    <location>
        <begin position="1"/>
        <end position="35"/>
    </location>
</feature>
<proteinExistence type="predicted"/>
<dbReference type="Proteomes" id="UP001419268">
    <property type="component" value="Unassembled WGS sequence"/>
</dbReference>
<reference evidence="2 3" key="1">
    <citation type="submission" date="2024-01" db="EMBL/GenBank/DDBJ databases">
        <title>Genome assemblies of Stephania.</title>
        <authorList>
            <person name="Yang L."/>
        </authorList>
    </citation>
    <scope>NUCLEOTIDE SEQUENCE [LARGE SCALE GENOMIC DNA]</scope>
    <source>
        <strain evidence="2">JXDWG</strain>
        <tissue evidence="2">Leaf</tissue>
    </source>
</reference>
<keyword evidence="3" id="KW-1185">Reference proteome</keyword>
<dbReference type="AlphaFoldDB" id="A0AAP0EW80"/>
<name>A0AAP0EW80_9MAGN</name>
<feature type="compositionally biased region" description="Basic and acidic residues" evidence="1">
    <location>
        <begin position="25"/>
        <end position="35"/>
    </location>
</feature>
<evidence type="ECO:0000256" key="1">
    <source>
        <dbReference type="SAM" id="MobiDB-lite"/>
    </source>
</evidence>
<sequence length="190" mass="21678">MTRVECFKDNPTNSGYHKYRSSGNHRVDAQRPRDGEFENKEKQVINFDEAPKFDVGDEDFIIDIVVFGDDGHVIEIIAQSTSPRVLQTMVDDGVVDNYPVEKGVETKENLAATKHFCSLTDDMDEKLVVDALQDSRGSVFLDNIDLMVEFCNKIPLKHVTTSGNDYIHQIAFKQEFSMFEDFVVLHCKNH</sequence>
<gene>
    <name evidence="2" type="ORF">Scep_024255</name>
</gene>
<evidence type="ECO:0000313" key="2">
    <source>
        <dbReference type="EMBL" id="KAK9100825.1"/>
    </source>
</evidence>
<accession>A0AAP0EW80</accession>
<evidence type="ECO:0000313" key="3">
    <source>
        <dbReference type="Proteomes" id="UP001419268"/>
    </source>
</evidence>
<dbReference type="EMBL" id="JBBNAG010000010">
    <property type="protein sequence ID" value="KAK9100825.1"/>
    <property type="molecule type" value="Genomic_DNA"/>
</dbReference>
<protein>
    <submittedName>
        <fullName evidence="2">Uncharacterized protein</fullName>
    </submittedName>
</protein>
<comment type="caution">
    <text evidence="2">The sequence shown here is derived from an EMBL/GenBank/DDBJ whole genome shotgun (WGS) entry which is preliminary data.</text>
</comment>